<evidence type="ECO:0000313" key="2">
    <source>
        <dbReference type="EMBL" id="PWC28736.1"/>
    </source>
</evidence>
<evidence type="ECO:0000259" key="1">
    <source>
        <dbReference type="PROSITE" id="PS50123"/>
    </source>
</evidence>
<dbReference type="InterPro" id="IPR022642">
    <property type="entry name" value="CheR_C"/>
</dbReference>
<dbReference type="SUPFAM" id="SSF47757">
    <property type="entry name" value="Chemotaxis receptor methyltransferase CheR, N-terminal domain"/>
    <property type="match status" value="1"/>
</dbReference>
<dbReference type="OrthoDB" id="9816309at2"/>
<protein>
    <submittedName>
        <fullName evidence="2">Chemotaxis protein CheR</fullName>
    </submittedName>
</protein>
<sequence>MSQAFSSGAAQRIAHRVREVSGLVLGPGQGYLLSSRLAPLLARHRLAGLEALAASLGSPGGTLLAQEAAEALATNETSFFRDGAPFRHLAEAALPRLAAARPPGAALRIWSAACSTGQEAYSVAMLARELQPALGGRPVSILGTDICGAVLERARAGLYTEFEMQRGLSPERRARWFTPEGQGWRAAATLRADCRFERANLVGPLGVSGTFDIILLRNLLIYLDQPTKERVLEACQQRLAPDGVLYLGAAETLLGLNARLAPLEDYRSAYRPAAGEAA</sequence>
<dbReference type="RefSeq" id="WP_109517131.1">
    <property type="nucleotide sequence ID" value="NZ_PDOA01000006.1"/>
</dbReference>
<dbReference type="PROSITE" id="PS50123">
    <property type="entry name" value="CHER"/>
    <property type="match status" value="1"/>
</dbReference>
<dbReference type="PANTHER" id="PTHR24422:SF21">
    <property type="entry name" value="CHEMOTAXIS PROTEIN METHYLTRANSFERASE 1"/>
    <property type="match status" value="1"/>
</dbReference>
<dbReference type="PRINTS" id="PR00996">
    <property type="entry name" value="CHERMTFRASE"/>
</dbReference>
<dbReference type="InterPro" id="IPR050903">
    <property type="entry name" value="Bact_Chemotaxis_MeTrfase"/>
</dbReference>
<dbReference type="InterPro" id="IPR000780">
    <property type="entry name" value="CheR_MeTrfase"/>
</dbReference>
<dbReference type="Gene3D" id="3.40.50.150">
    <property type="entry name" value="Vaccinia Virus protein VP39"/>
    <property type="match status" value="1"/>
</dbReference>
<dbReference type="PANTHER" id="PTHR24422">
    <property type="entry name" value="CHEMOTAXIS PROTEIN METHYLTRANSFERASE"/>
    <property type="match status" value="1"/>
</dbReference>
<feature type="domain" description="CheR-type methyltransferase" evidence="1">
    <location>
        <begin position="1"/>
        <end position="264"/>
    </location>
</feature>
<organism evidence="2 3">
    <name type="scientific">Teichococcus aestuarii</name>
    <dbReference type="NCBI Taxonomy" id="568898"/>
    <lineage>
        <taxon>Bacteria</taxon>
        <taxon>Pseudomonadati</taxon>
        <taxon>Pseudomonadota</taxon>
        <taxon>Alphaproteobacteria</taxon>
        <taxon>Acetobacterales</taxon>
        <taxon>Roseomonadaceae</taxon>
        <taxon>Roseomonas</taxon>
    </lineage>
</organism>
<gene>
    <name evidence="2" type="ORF">CR165_11490</name>
</gene>
<proteinExistence type="predicted"/>
<dbReference type="GO" id="GO:0008757">
    <property type="term" value="F:S-adenosylmethionine-dependent methyltransferase activity"/>
    <property type="evidence" value="ECO:0007669"/>
    <property type="project" value="InterPro"/>
</dbReference>
<comment type="caution">
    <text evidence="2">The sequence shown here is derived from an EMBL/GenBank/DDBJ whole genome shotgun (WGS) entry which is preliminary data.</text>
</comment>
<dbReference type="InterPro" id="IPR029063">
    <property type="entry name" value="SAM-dependent_MTases_sf"/>
</dbReference>
<dbReference type="EMBL" id="PDOA01000006">
    <property type="protein sequence ID" value="PWC28736.1"/>
    <property type="molecule type" value="Genomic_DNA"/>
</dbReference>
<dbReference type="AlphaFoldDB" id="A0A2U1V4B5"/>
<reference evidence="3" key="1">
    <citation type="submission" date="2017-10" db="EMBL/GenBank/DDBJ databases">
        <authorList>
            <person name="Toshchakov S.V."/>
            <person name="Goeva M.A."/>
        </authorList>
    </citation>
    <scope>NUCLEOTIDE SEQUENCE [LARGE SCALE GENOMIC DNA]</scope>
    <source>
        <strain evidence="3">JR1/69-1-13</strain>
    </source>
</reference>
<dbReference type="Pfam" id="PF01739">
    <property type="entry name" value="CheR"/>
    <property type="match status" value="1"/>
</dbReference>
<dbReference type="Proteomes" id="UP000245048">
    <property type="component" value="Unassembled WGS sequence"/>
</dbReference>
<dbReference type="SUPFAM" id="SSF53335">
    <property type="entry name" value="S-adenosyl-L-methionine-dependent methyltransferases"/>
    <property type="match status" value="1"/>
</dbReference>
<evidence type="ECO:0000313" key="3">
    <source>
        <dbReference type="Proteomes" id="UP000245048"/>
    </source>
</evidence>
<accession>A0A2U1V4B5</accession>
<dbReference type="SMART" id="SM00138">
    <property type="entry name" value="MeTrc"/>
    <property type="match status" value="1"/>
</dbReference>
<name>A0A2U1V4B5_9PROT</name>
<keyword evidence="3" id="KW-1185">Reference proteome</keyword>